<name>A0A1C7EJU1_9BACL</name>
<dbReference type="STRING" id="414778.BCM40_13650"/>
<feature type="domain" description="N-acetyltransferase" evidence="3">
    <location>
        <begin position="4"/>
        <end position="165"/>
    </location>
</feature>
<dbReference type="SUPFAM" id="SSF53383">
    <property type="entry name" value="PLP-dependent transferases"/>
    <property type="match status" value="1"/>
</dbReference>
<dbReference type="InterPro" id="IPR015421">
    <property type="entry name" value="PyrdxlP-dep_Trfase_major"/>
</dbReference>
<dbReference type="PANTHER" id="PTHR21152">
    <property type="entry name" value="AMINOTRANSFERASE CLASS V"/>
    <property type="match status" value="1"/>
</dbReference>
<reference evidence="4" key="1">
    <citation type="submission" date="2016-10" db="EMBL/GenBank/DDBJ databases">
        <authorList>
            <person name="See-Too W.S."/>
        </authorList>
    </citation>
    <scope>NUCLEOTIDE SEQUENCE</scope>
    <source>
        <strain evidence="4">DSM 22276</strain>
    </source>
</reference>
<dbReference type="GO" id="GO:0004760">
    <property type="term" value="F:L-serine-pyruvate transaminase activity"/>
    <property type="evidence" value="ECO:0007669"/>
    <property type="project" value="TreeGrafter"/>
</dbReference>
<dbReference type="InterPro" id="IPR016181">
    <property type="entry name" value="Acyl_CoA_acyltransferase"/>
</dbReference>
<dbReference type="PANTHER" id="PTHR21152:SF40">
    <property type="entry name" value="ALANINE--GLYOXYLATE AMINOTRANSFERASE"/>
    <property type="match status" value="1"/>
</dbReference>
<proteinExistence type="predicted"/>
<dbReference type="GO" id="GO:0019265">
    <property type="term" value="P:glycine biosynthetic process, by transamination of glyoxylate"/>
    <property type="evidence" value="ECO:0007669"/>
    <property type="project" value="TreeGrafter"/>
</dbReference>
<evidence type="ECO:0000313" key="5">
    <source>
        <dbReference type="Proteomes" id="UP000092495"/>
    </source>
</evidence>
<dbReference type="InterPro" id="IPR015424">
    <property type="entry name" value="PyrdxlP-dep_Trfase"/>
</dbReference>
<sequence>MYWCKIARTPAEFEAIARLNYDTFVEEIPQHQADDSGMRIDPFHEQNTYLIVLSGMEVVGMIALRSERPFSLDLKIGKIEALLPDAGKVCEIRLLAIRKAHRNGRVFFLLARALSDFCLEQGFDSAVISGTTRQMKLYGQLGFRAFAEPMGTGEAVFVPMVTTRRQYMDSVAARLQAKRKLFVPGPVALTEQLADPFKEAPISHRSAAFREVRQEVDRLLEDMTDMTPHLLAGSGTLANEAMLAQIKRLNLKGLILVNGEFGRRLVRQAERVNLDYEVVEEAWGKAFDFEKVVECLETEDFHWVLMVHGETSTGQLNNFYELTDICKERNIKLCLDCISSFGAVPFSLEEVWLATATSGKAIGTLSGVAIVFANHKIEPDKTVPSYLDLGLYATDIPFTFSASLLESLHRALKAYPARYELLNQRFHMLQEDTQDWSTLATGYPTARTFQTVEDIRFLVEDAHLSGFELHSASGYLKTRELFQVSCIQPEFEKDWEHFLEFYEVYQRYHVKEKARHSM</sequence>
<dbReference type="RefSeq" id="WP_065527279.1">
    <property type="nucleotide sequence ID" value="NZ_CP016543.2"/>
</dbReference>
<dbReference type="AlphaFoldDB" id="A0A1C7EJU1"/>
<comment type="cofactor">
    <cofactor evidence="1">
        <name>pyridoxal 5'-phosphate</name>
        <dbReference type="ChEBI" id="CHEBI:597326"/>
    </cofactor>
</comment>
<evidence type="ECO:0000259" key="3">
    <source>
        <dbReference type="PROSITE" id="PS51186"/>
    </source>
</evidence>
<dbReference type="Gene3D" id="3.40.640.10">
    <property type="entry name" value="Type I PLP-dependent aspartate aminotransferase-like (Major domain)"/>
    <property type="match status" value="1"/>
</dbReference>
<protein>
    <submittedName>
        <fullName evidence="4">GNAT family N-acetyltransferase</fullName>
    </submittedName>
</protein>
<dbReference type="PROSITE" id="PS51186">
    <property type="entry name" value="GNAT"/>
    <property type="match status" value="1"/>
</dbReference>
<keyword evidence="5" id="KW-1185">Reference proteome</keyword>
<dbReference type="InterPro" id="IPR000182">
    <property type="entry name" value="GNAT_dom"/>
</dbReference>
<keyword evidence="2" id="KW-0663">Pyridoxal phosphate</keyword>
<dbReference type="SUPFAM" id="SSF55729">
    <property type="entry name" value="Acyl-CoA N-acyltransferases (Nat)"/>
    <property type="match status" value="1"/>
</dbReference>
<dbReference type="KEGG" id="pdg:BCM40_13650"/>
<evidence type="ECO:0000256" key="1">
    <source>
        <dbReference type="ARBA" id="ARBA00001933"/>
    </source>
</evidence>
<dbReference type="GO" id="GO:0016747">
    <property type="term" value="F:acyltransferase activity, transferring groups other than amino-acyl groups"/>
    <property type="evidence" value="ECO:0007669"/>
    <property type="project" value="InterPro"/>
</dbReference>
<accession>A0A1C7EJU1</accession>
<dbReference type="Proteomes" id="UP000092495">
    <property type="component" value="Chromosome"/>
</dbReference>
<evidence type="ECO:0000256" key="2">
    <source>
        <dbReference type="ARBA" id="ARBA00022898"/>
    </source>
</evidence>
<gene>
    <name evidence="4" type="ORF">BCM40_13650</name>
</gene>
<dbReference type="OrthoDB" id="389074at2"/>
<dbReference type="EMBL" id="CP016543">
    <property type="protein sequence ID" value="ANU24323.1"/>
    <property type="molecule type" value="Genomic_DNA"/>
</dbReference>
<dbReference type="Gene3D" id="3.40.630.30">
    <property type="match status" value="1"/>
</dbReference>
<organism evidence="4 5">
    <name type="scientific">Planococcus donghaensis</name>
    <dbReference type="NCBI Taxonomy" id="414778"/>
    <lineage>
        <taxon>Bacteria</taxon>
        <taxon>Bacillati</taxon>
        <taxon>Bacillota</taxon>
        <taxon>Bacilli</taxon>
        <taxon>Bacillales</taxon>
        <taxon>Caryophanaceae</taxon>
        <taxon>Planococcus</taxon>
    </lineage>
</organism>
<dbReference type="GO" id="GO:0008453">
    <property type="term" value="F:alanine-glyoxylate transaminase activity"/>
    <property type="evidence" value="ECO:0007669"/>
    <property type="project" value="TreeGrafter"/>
</dbReference>
<evidence type="ECO:0000313" key="4">
    <source>
        <dbReference type="EMBL" id="ANU24323.1"/>
    </source>
</evidence>
<dbReference type="Pfam" id="PF13444">
    <property type="entry name" value="Acetyltransf_5"/>
    <property type="match status" value="1"/>
</dbReference>